<dbReference type="GO" id="GO:0008270">
    <property type="term" value="F:zinc ion binding"/>
    <property type="evidence" value="ECO:0007669"/>
    <property type="project" value="UniProtKB-KW"/>
</dbReference>
<reference evidence="4" key="1">
    <citation type="journal article" date="2017" name="Nature">
        <title>The genome of Chenopodium quinoa.</title>
        <authorList>
            <person name="Jarvis D.E."/>
            <person name="Ho Y.S."/>
            <person name="Lightfoot D.J."/>
            <person name="Schmoeckel S.M."/>
            <person name="Li B."/>
            <person name="Borm T.J.A."/>
            <person name="Ohyanagi H."/>
            <person name="Mineta K."/>
            <person name="Michell C.T."/>
            <person name="Saber N."/>
            <person name="Kharbatia N.M."/>
            <person name="Rupper R.R."/>
            <person name="Sharp A.R."/>
            <person name="Dally N."/>
            <person name="Boughton B.A."/>
            <person name="Woo Y.H."/>
            <person name="Gao G."/>
            <person name="Schijlen E.G.W.M."/>
            <person name="Guo X."/>
            <person name="Momin A.A."/>
            <person name="Negrao S."/>
            <person name="Al-Babili S."/>
            <person name="Gehring C."/>
            <person name="Roessner U."/>
            <person name="Jung C."/>
            <person name="Murphy K."/>
            <person name="Arold S.T."/>
            <person name="Gojobori T."/>
            <person name="van der Linden C.G."/>
            <person name="van Loo E.N."/>
            <person name="Jellen E.N."/>
            <person name="Maughan P.J."/>
            <person name="Tester M."/>
        </authorList>
    </citation>
    <scope>NUCLEOTIDE SEQUENCE [LARGE SCALE GENOMIC DNA]</scope>
    <source>
        <strain evidence="4">cv. PI 614886</strain>
    </source>
</reference>
<dbReference type="AlphaFoldDB" id="A0A803LIZ5"/>
<organism evidence="4 5">
    <name type="scientific">Chenopodium quinoa</name>
    <name type="common">Quinoa</name>
    <dbReference type="NCBI Taxonomy" id="63459"/>
    <lineage>
        <taxon>Eukaryota</taxon>
        <taxon>Viridiplantae</taxon>
        <taxon>Streptophyta</taxon>
        <taxon>Embryophyta</taxon>
        <taxon>Tracheophyta</taxon>
        <taxon>Spermatophyta</taxon>
        <taxon>Magnoliopsida</taxon>
        <taxon>eudicotyledons</taxon>
        <taxon>Gunneridae</taxon>
        <taxon>Pentapetalae</taxon>
        <taxon>Caryophyllales</taxon>
        <taxon>Chenopodiaceae</taxon>
        <taxon>Chenopodioideae</taxon>
        <taxon>Atripliceae</taxon>
        <taxon>Chenopodium</taxon>
    </lineage>
</organism>
<evidence type="ECO:0000313" key="4">
    <source>
        <dbReference type="EnsemblPlants" id="AUR62013942-RA:cds"/>
    </source>
</evidence>
<keyword evidence="5" id="KW-1185">Reference proteome</keyword>
<name>A0A803LIZ5_CHEQI</name>
<dbReference type="Gene3D" id="3.90.870.10">
    <property type="entry name" value="DHBP synthase"/>
    <property type="match status" value="1"/>
</dbReference>
<evidence type="ECO:0000256" key="2">
    <source>
        <dbReference type="SAM" id="MobiDB-lite"/>
    </source>
</evidence>
<dbReference type="PROSITE" id="PS50158">
    <property type="entry name" value="ZF_CCHC"/>
    <property type="match status" value="1"/>
</dbReference>
<dbReference type="GO" id="GO:0000049">
    <property type="term" value="F:tRNA binding"/>
    <property type="evidence" value="ECO:0007669"/>
    <property type="project" value="TreeGrafter"/>
</dbReference>
<dbReference type="PANTHER" id="PTHR17490:SF10">
    <property type="entry name" value="THREONYLCARBAMOYL-AMP SYNTHASE"/>
    <property type="match status" value="1"/>
</dbReference>
<sequence>MGLRWELYQLKMESGTNLQDHINNFNQLVCQLQNAYEKIPDQEQSSLLLLASLPKSYRPIVQNLLVGREKITLDEAITVVREYERMISAIDGASYHEGQALVVEGFKRGRNQSRGDGPRSRSKSRPRDYSNIECYYCHEKGHLKYNCPKLKEDLKELKQLLGKLGKMKMGEGSDSSNVVSDDYEVEMLLTHDVKEDVSRDKWVLGSAASIHVCQEKAMFDMLQQGGDFEHINLGSDLKVEGLESVQMRLHDGMVRTFHNVRFVPNARVNLISLGEMTRSGHRYVGSGRIIARESRSALALTSANLTGHRSSVCIKDFESLWGHCAYVCDGVELPMGRAGFTIVDLTSPGKYKIIRPGSAREETIEILKKHFLVEEKTDNS</sequence>
<dbReference type="Pfam" id="PF22936">
    <property type="entry name" value="Pol_BBD"/>
    <property type="match status" value="1"/>
</dbReference>
<dbReference type="GO" id="GO:0016779">
    <property type="term" value="F:nucleotidyltransferase activity"/>
    <property type="evidence" value="ECO:0007669"/>
    <property type="project" value="TreeGrafter"/>
</dbReference>
<dbReference type="EnsemblPlants" id="AUR62013942-RA">
    <property type="protein sequence ID" value="AUR62013942-RA:cds"/>
    <property type="gene ID" value="AUR62013942"/>
</dbReference>
<dbReference type="GO" id="GO:0006450">
    <property type="term" value="P:regulation of translational fidelity"/>
    <property type="evidence" value="ECO:0007669"/>
    <property type="project" value="TreeGrafter"/>
</dbReference>
<dbReference type="GO" id="GO:0005737">
    <property type="term" value="C:cytoplasm"/>
    <property type="evidence" value="ECO:0007669"/>
    <property type="project" value="TreeGrafter"/>
</dbReference>
<keyword evidence="1" id="KW-0863">Zinc-finger</keyword>
<dbReference type="InterPro" id="IPR036875">
    <property type="entry name" value="Znf_CCHC_sf"/>
</dbReference>
<protein>
    <recommendedName>
        <fullName evidence="3">CCHC-type domain-containing protein</fullName>
    </recommendedName>
</protein>
<dbReference type="Pfam" id="PF14223">
    <property type="entry name" value="Retrotran_gag_2"/>
    <property type="match status" value="1"/>
</dbReference>
<accession>A0A803LIZ5</accession>
<evidence type="ECO:0000313" key="5">
    <source>
        <dbReference type="Proteomes" id="UP000596660"/>
    </source>
</evidence>
<dbReference type="OMA" id="MINERTT"/>
<reference evidence="4" key="2">
    <citation type="submission" date="2021-03" db="UniProtKB">
        <authorList>
            <consortium name="EnsemblPlants"/>
        </authorList>
    </citation>
    <scope>IDENTIFICATION</scope>
</reference>
<dbReference type="Proteomes" id="UP000596660">
    <property type="component" value="Unplaced"/>
</dbReference>
<dbReference type="InterPro" id="IPR050156">
    <property type="entry name" value="TC-AMP_synthase_SUA5"/>
</dbReference>
<dbReference type="InterPro" id="IPR017945">
    <property type="entry name" value="DHBP_synth_RibB-like_a/b_dom"/>
</dbReference>
<keyword evidence="1" id="KW-0862">Zinc</keyword>
<proteinExistence type="predicted"/>
<dbReference type="InterPro" id="IPR054722">
    <property type="entry name" value="PolX-like_BBD"/>
</dbReference>
<dbReference type="Gramene" id="AUR62013942-RA">
    <property type="protein sequence ID" value="AUR62013942-RA:cds"/>
    <property type="gene ID" value="AUR62013942"/>
</dbReference>
<feature type="region of interest" description="Disordered" evidence="2">
    <location>
        <begin position="106"/>
        <end position="127"/>
    </location>
</feature>
<dbReference type="Gene3D" id="4.10.60.10">
    <property type="entry name" value="Zinc finger, CCHC-type"/>
    <property type="match status" value="1"/>
</dbReference>
<dbReference type="SUPFAM" id="SSF55821">
    <property type="entry name" value="YrdC/RibB"/>
    <property type="match status" value="1"/>
</dbReference>
<evidence type="ECO:0000256" key="1">
    <source>
        <dbReference type="PROSITE-ProRule" id="PRU00047"/>
    </source>
</evidence>
<dbReference type="InterPro" id="IPR001878">
    <property type="entry name" value="Znf_CCHC"/>
</dbReference>
<evidence type="ECO:0000259" key="3">
    <source>
        <dbReference type="PROSITE" id="PS50158"/>
    </source>
</evidence>
<dbReference type="PANTHER" id="PTHR17490">
    <property type="entry name" value="SUA5"/>
    <property type="match status" value="1"/>
</dbReference>
<keyword evidence="1" id="KW-0479">Metal-binding</keyword>
<dbReference type="SUPFAM" id="SSF57756">
    <property type="entry name" value="Retrovirus zinc finger-like domains"/>
    <property type="match status" value="1"/>
</dbReference>
<feature type="domain" description="CCHC-type" evidence="3">
    <location>
        <begin position="134"/>
        <end position="149"/>
    </location>
</feature>